<evidence type="ECO:0000313" key="1">
    <source>
        <dbReference type="EMBL" id="KAJ7725546.1"/>
    </source>
</evidence>
<comment type="caution">
    <text evidence="1">The sequence shown here is derived from an EMBL/GenBank/DDBJ whole genome shotgun (WGS) entry which is preliminary data.</text>
</comment>
<sequence>MIWRGGASVQVQARAVVYAMSVAAQGAAARTNLDGDHGRRRGCLLEILADFSFAAVVFAFGSRCWPVAVTVAAGACGWARTKGDSIERRIAAFIYMDTTYWAASGGSKGLVLRFGVEVKVEVVGVESSLVWELEYQYLLRYASEMKYYFIWAAGLSRSAQPLTGSVIFNF</sequence>
<accession>A0AAD7HQ10</accession>
<keyword evidence="2" id="KW-1185">Reference proteome</keyword>
<organism evidence="1 2">
    <name type="scientific">Mycena metata</name>
    <dbReference type="NCBI Taxonomy" id="1033252"/>
    <lineage>
        <taxon>Eukaryota</taxon>
        <taxon>Fungi</taxon>
        <taxon>Dikarya</taxon>
        <taxon>Basidiomycota</taxon>
        <taxon>Agaricomycotina</taxon>
        <taxon>Agaricomycetes</taxon>
        <taxon>Agaricomycetidae</taxon>
        <taxon>Agaricales</taxon>
        <taxon>Marasmiineae</taxon>
        <taxon>Mycenaceae</taxon>
        <taxon>Mycena</taxon>
    </lineage>
</organism>
<proteinExistence type="predicted"/>
<dbReference type="AlphaFoldDB" id="A0AAD7HQ10"/>
<evidence type="ECO:0000313" key="2">
    <source>
        <dbReference type="Proteomes" id="UP001215598"/>
    </source>
</evidence>
<protein>
    <submittedName>
        <fullName evidence="1">Uncharacterized protein</fullName>
    </submittedName>
</protein>
<reference evidence="1" key="1">
    <citation type="submission" date="2023-03" db="EMBL/GenBank/DDBJ databases">
        <title>Massive genome expansion in bonnet fungi (Mycena s.s.) driven by repeated elements and novel gene families across ecological guilds.</title>
        <authorList>
            <consortium name="Lawrence Berkeley National Laboratory"/>
            <person name="Harder C.B."/>
            <person name="Miyauchi S."/>
            <person name="Viragh M."/>
            <person name="Kuo A."/>
            <person name="Thoen E."/>
            <person name="Andreopoulos B."/>
            <person name="Lu D."/>
            <person name="Skrede I."/>
            <person name="Drula E."/>
            <person name="Henrissat B."/>
            <person name="Morin E."/>
            <person name="Kohler A."/>
            <person name="Barry K."/>
            <person name="LaButti K."/>
            <person name="Morin E."/>
            <person name="Salamov A."/>
            <person name="Lipzen A."/>
            <person name="Mereny Z."/>
            <person name="Hegedus B."/>
            <person name="Baldrian P."/>
            <person name="Stursova M."/>
            <person name="Weitz H."/>
            <person name="Taylor A."/>
            <person name="Grigoriev I.V."/>
            <person name="Nagy L.G."/>
            <person name="Martin F."/>
            <person name="Kauserud H."/>
        </authorList>
    </citation>
    <scope>NUCLEOTIDE SEQUENCE</scope>
    <source>
        <strain evidence="1">CBHHK182m</strain>
    </source>
</reference>
<dbReference type="Proteomes" id="UP001215598">
    <property type="component" value="Unassembled WGS sequence"/>
</dbReference>
<gene>
    <name evidence="1" type="ORF">B0H16DRAFT_1698294</name>
</gene>
<dbReference type="EMBL" id="JARKIB010000193">
    <property type="protein sequence ID" value="KAJ7725546.1"/>
    <property type="molecule type" value="Genomic_DNA"/>
</dbReference>
<name>A0AAD7HQ10_9AGAR</name>